<dbReference type="PROSITE" id="PS51808">
    <property type="entry name" value="CHCH"/>
    <property type="match status" value="1"/>
</dbReference>
<reference evidence="6 7" key="1">
    <citation type="submission" date="2021-06" db="EMBL/GenBank/DDBJ databases">
        <title>Caerostris darwini draft genome.</title>
        <authorList>
            <person name="Kono N."/>
            <person name="Arakawa K."/>
        </authorList>
    </citation>
    <scope>NUCLEOTIDE SEQUENCE [LARGE SCALE GENOMIC DNA]</scope>
</reference>
<proteinExistence type="inferred from homology"/>
<evidence type="ECO:0000313" key="7">
    <source>
        <dbReference type="Proteomes" id="UP001054837"/>
    </source>
</evidence>
<dbReference type="Proteomes" id="UP001054837">
    <property type="component" value="Unassembled WGS sequence"/>
</dbReference>
<keyword evidence="7" id="KW-1185">Reference proteome</keyword>
<dbReference type="GO" id="GO:0005758">
    <property type="term" value="C:mitochondrial intermembrane space"/>
    <property type="evidence" value="ECO:0007669"/>
    <property type="project" value="UniProtKB-SubCell"/>
</dbReference>
<evidence type="ECO:0000256" key="2">
    <source>
        <dbReference type="ARBA" id="ARBA00023128"/>
    </source>
</evidence>
<dbReference type="EMBL" id="BPLQ01002442">
    <property type="protein sequence ID" value="GIX92882.1"/>
    <property type="molecule type" value="Genomic_DNA"/>
</dbReference>
<dbReference type="PANTHER" id="PTHR46811">
    <property type="entry name" value="COILED-COIL-HELIX-COILED-COIL-HELIX DOMAIN-CONTAINING PROTEIN 7"/>
    <property type="match status" value="1"/>
</dbReference>
<keyword evidence="2" id="KW-0496">Mitochondrion</keyword>
<comment type="subcellular location">
    <subcellularLocation>
        <location evidence="1">Mitochondrion intermembrane space</location>
    </subcellularLocation>
</comment>
<protein>
    <recommendedName>
        <fullName evidence="5">Coiled-coil-helix-coiled-coil-helix domain-containing protein 7</fullName>
    </recommendedName>
</protein>
<organism evidence="6 7">
    <name type="scientific">Caerostris darwini</name>
    <dbReference type="NCBI Taxonomy" id="1538125"/>
    <lineage>
        <taxon>Eukaryota</taxon>
        <taxon>Metazoa</taxon>
        <taxon>Ecdysozoa</taxon>
        <taxon>Arthropoda</taxon>
        <taxon>Chelicerata</taxon>
        <taxon>Arachnida</taxon>
        <taxon>Araneae</taxon>
        <taxon>Araneomorphae</taxon>
        <taxon>Entelegynae</taxon>
        <taxon>Araneoidea</taxon>
        <taxon>Araneidae</taxon>
        <taxon>Caerostris</taxon>
    </lineage>
</organism>
<evidence type="ECO:0000256" key="3">
    <source>
        <dbReference type="ARBA" id="ARBA00023157"/>
    </source>
</evidence>
<evidence type="ECO:0000256" key="5">
    <source>
        <dbReference type="ARBA" id="ARBA00039509"/>
    </source>
</evidence>
<name>A0AAV4P6A1_9ARAC</name>
<gene>
    <name evidence="6" type="primary">AVEN_24605_1</name>
    <name evidence="6" type="ORF">CDAR_594761</name>
</gene>
<dbReference type="AlphaFoldDB" id="A0AAV4P6A1"/>
<dbReference type="InterPro" id="IPR051040">
    <property type="entry name" value="COX23"/>
</dbReference>
<sequence>MADFYQISNAERYEEAKKQFKERSERINPCVKERDLSLKCLDEFYYARRKCQPFFDNYNNCRKFWNFVTKERRKEGIKPYIPPPEEREQLKTEYLPRFKA</sequence>
<keyword evidence="3" id="KW-1015">Disulfide bond</keyword>
<evidence type="ECO:0000313" key="6">
    <source>
        <dbReference type="EMBL" id="GIX92882.1"/>
    </source>
</evidence>
<comment type="similarity">
    <text evidence="4">Belongs to the CHCHD7 family.</text>
</comment>
<evidence type="ECO:0000256" key="1">
    <source>
        <dbReference type="ARBA" id="ARBA00004569"/>
    </source>
</evidence>
<dbReference type="SUPFAM" id="SSF47072">
    <property type="entry name" value="Cysteine alpha-hairpin motif"/>
    <property type="match status" value="1"/>
</dbReference>
<dbReference type="PANTHER" id="PTHR46811:SF1">
    <property type="entry name" value="COILED-COIL-HELIX-COILED-COIL-HELIX DOMAIN-CONTAINING PROTEIN 7"/>
    <property type="match status" value="1"/>
</dbReference>
<evidence type="ECO:0000256" key="4">
    <source>
        <dbReference type="ARBA" id="ARBA00038205"/>
    </source>
</evidence>
<dbReference type="GO" id="GO:0033108">
    <property type="term" value="P:mitochondrial respiratory chain complex assembly"/>
    <property type="evidence" value="ECO:0007669"/>
    <property type="project" value="TreeGrafter"/>
</dbReference>
<accession>A0AAV4P6A1</accession>
<comment type="caution">
    <text evidence="6">The sequence shown here is derived from an EMBL/GenBank/DDBJ whole genome shotgun (WGS) entry which is preliminary data.</text>
</comment>
<dbReference type="InterPro" id="IPR009069">
    <property type="entry name" value="Cys_alpha_HP_mot_SF"/>
</dbReference>